<name>A0A7R9U7G9_9STRA</name>
<organism evidence="1">
    <name type="scientific">Pinguiococcus pyrenoidosus</name>
    <dbReference type="NCBI Taxonomy" id="172671"/>
    <lineage>
        <taxon>Eukaryota</taxon>
        <taxon>Sar</taxon>
        <taxon>Stramenopiles</taxon>
        <taxon>Ochrophyta</taxon>
        <taxon>Pinguiophyceae</taxon>
        <taxon>Pinguiochrysidales</taxon>
        <taxon>Pinguiochrysidaceae</taxon>
        <taxon>Pinguiococcus</taxon>
    </lineage>
</organism>
<gene>
    <name evidence="1" type="ORF">PPYR1160_LOCUS6109</name>
</gene>
<protein>
    <submittedName>
        <fullName evidence="1">Uncharacterized protein</fullName>
    </submittedName>
</protein>
<proteinExistence type="predicted"/>
<dbReference type="EMBL" id="HBEA01007946">
    <property type="protein sequence ID" value="CAD8256617.1"/>
    <property type="molecule type" value="Transcribed_RNA"/>
</dbReference>
<dbReference type="AlphaFoldDB" id="A0A7R9U7G9"/>
<evidence type="ECO:0000313" key="1">
    <source>
        <dbReference type="EMBL" id="CAD8256617.1"/>
    </source>
</evidence>
<reference evidence="1" key="1">
    <citation type="submission" date="2021-01" db="EMBL/GenBank/DDBJ databases">
        <authorList>
            <person name="Corre E."/>
            <person name="Pelletier E."/>
            <person name="Niang G."/>
            <person name="Scheremetjew M."/>
            <person name="Finn R."/>
            <person name="Kale V."/>
            <person name="Holt S."/>
            <person name="Cochrane G."/>
            <person name="Meng A."/>
            <person name="Brown T."/>
            <person name="Cohen L."/>
        </authorList>
    </citation>
    <scope>NUCLEOTIDE SEQUENCE</scope>
    <source>
        <strain evidence="1">CCMP2078</strain>
    </source>
</reference>
<accession>A0A7R9U7G9</accession>
<sequence length="431" mass="47517">MEDARQHSATAPTQRSCGVVIQHWAKMTKEQLEECNSWDAEQWRAYGAGLAARSANKSYFLMSLGSLKRGYHLTSEALALAAKEVVPVVGNLRGIRLCLSQDVDKTESLPRTLLKWLRDEANIGMFEGAELQPYVAALGLPEDRFAKADNRTIVSALRARESHKRSIGMPVQRVVILGADEATRAWLTRGFAEDSKMSGTDIQMVRWCPAGLDQGGLLLFNVQDSAVEFSRRLLWDETTVFMVVWNPSLENSAFDAQSCHECARDVLKVCPDASLMFVSSGPRLLTPDDEESLRGWYGESFAGAYYVEKGDLDGVAKLLQDLMETAAALPAIPKVQSAFLRVKADVVAGRGSRSSVITLGEWNSLCEKAHLLDQEDFDRALSLLVDVGEVLVLPDEDTDRVILDIERFVSERLPKSSNSITGDGDDVEDGT</sequence>